<dbReference type="Proteomes" id="UP001156441">
    <property type="component" value="Unassembled WGS sequence"/>
</dbReference>
<name>A0ABT2J7D2_9PSEU</name>
<dbReference type="NCBIfam" id="TIGR03083">
    <property type="entry name" value="maleylpyruvate isomerase family mycothiol-dependent enzyme"/>
    <property type="match status" value="1"/>
</dbReference>
<dbReference type="InterPro" id="IPR017517">
    <property type="entry name" value="Maleyloyr_isom"/>
</dbReference>
<evidence type="ECO:0000313" key="3">
    <source>
        <dbReference type="Proteomes" id="UP001156441"/>
    </source>
</evidence>
<protein>
    <submittedName>
        <fullName evidence="2">Maleylpyruvate isomerase family mycothiol-dependent enzyme</fullName>
    </submittedName>
</protein>
<reference evidence="2 3" key="1">
    <citation type="submission" date="2021-02" db="EMBL/GenBank/DDBJ databases">
        <title>Actinophytocola xerophila sp. nov., isolated from soil of cotton cropping field.</title>
        <authorList>
            <person name="Huang R."/>
            <person name="Chen X."/>
            <person name="Ge X."/>
            <person name="Liu W."/>
        </authorList>
    </citation>
    <scope>NUCLEOTIDE SEQUENCE [LARGE SCALE GENOMIC DNA]</scope>
    <source>
        <strain evidence="2 3">S1-96</strain>
    </source>
</reference>
<dbReference type="InterPro" id="IPR034660">
    <property type="entry name" value="DinB/YfiT-like"/>
</dbReference>
<dbReference type="GO" id="GO:0016853">
    <property type="term" value="F:isomerase activity"/>
    <property type="evidence" value="ECO:0007669"/>
    <property type="project" value="UniProtKB-KW"/>
</dbReference>
<dbReference type="EMBL" id="JAFFZE010000010">
    <property type="protein sequence ID" value="MCT2583760.1"/>
    <property type="molecule type" value="Genomic_DNA"/>
</dbReference>
<keyword evidence="2" id="KW-0413">Isomerase</keyword>
<dbReference type="Pfam" id="PF11716">
    <property type="entry name" value="MDMPI_N"/>
    <property type="match status" value="1"/>
</dbReference>
<evidence type="ECO:0000259" key="1">
    <source>
        <dbReference type="Pfam" id="PF11716"/>
    </source>
</evidence>
<dbReference type="SUPFAM" id="SSF109854">
    <property type="entry name" value="DinB/YfiT-like putative metalloenzymes"/>
    <property type="match status" value="1"/>
</dbReference>
<gene>
    <name evidence="2" type="ORF">JT362_11585</name>
</gene>
<feature type="domain" description="Mycothiol-dependent maleylpyruvate isomerase metal-binding" evidence="1">
    <location>
        <begin position="34"/>
        <end position="112"/>
    </location>
</feature>
<accession>A0ABT2J7D2</accession>
<dbReference type="RefSeq" id="WP_260191144.1">
    <property type="nucleotide sequence ID" value="NZ_JAFFZE010000010.1"/>
</dbReference>
<proteinExistence type="predicted"/>
<sequence length="233" mass="25015">MDTSLYEAGRPTLRAARSPNHVAYRQVRQNVLEVLSGDPGNPTVPSCPEWTVRDLLAHLVGSAALAVGRMSGWPSTHPSSSSGMGVPELLDAWDRLGAEVDLLLADRGARAGNLLVTDAFTHELDLRYAVGAPMPADHLAFAGAFEVLANGFSAAVTAHHLPALRLSTGSTRWTVGDGEPVATVTADRHDLYRSLAGRRSHSQITALGWDRDSHRWLPAFSWGPFSPPESPVE</sequence>
<comment type="caution">
    <text evidence="2">The sequence shown here is derived from an EMBL/GenBank/DDBJ whole genome shotgun (WGS) entry which is preliminary data.</text>
</comment>
<keyword evidence="3" id="KW-1185">Reference proteome</keyword>
<evidence type="ECO:0000313" key="2">
    <source>
        <dbReference type="EMBL" id="MCT2583760.1"/>
    </source>
</evidence>
<dbReference type="InterPro" id="IPR024344">
    <property type="entry name" value="MDMPI_metal-binding"/>
</dbReference>
<organism evidence="2 3">
    <name type="scientific">Actinophytocola gossypii</name>
    <dbReference type="NCBI Taxonomy" id="2812003"/>
    <lineage>
        <taxon>Bacteria</taxon>
        <taxon>Bacillati</taxon>
        <taxon>Actinomycetota</taxon>
        <taxon>Actinomycetes</taxon>
        <taxon>Pseudonocardiales</taxon>
        <taxon>Pseudonocardiaceae</taxon>
    </lineage>
</organism>